<sequence>MSLEQMITSTTLGGHFHAYWTINENAPSPGDVIGTNLLTQVLTISPPTGGNVFPQTTTILELIKDIIRRHKLSPISGGHVFQQTGTIFELVLDILGSNLLTMFHEDRAIHVASREIITIIIISEMYLQPRFTVYNHIGPSLGENAIRASLSDTVPVIFFLNLIEAAVAFEGITMLNPNRRQLERLGATETNMQTEPRQQFYRYNFLQSPFERTTKNCVRMPNDDDDDHHHNDDDDNAAADDADADDDDNAHAAADADDDADYVQYHELTAKH</sequence>
<name>A0A9D4I777_DREPO</name>
<organism evidence="2 3">
    <name type="scientific">Dreissena polymorpha</name>
    <name type="common">Zebra mussel</name>
    <name type="synonym">Mytilus polymorpha</name>
    <dbReference type="NCBI Taxonomy" id="45954"/>
    <lineage>
        <taxon>Eukaryota</taxon>
        <taxon>Metazoa</taxon>
        <taxon>Spiralia</taxon>
        <taxon>Lophotrochozoa</taxon>
        <taxon>Mollusca</taxon>
        <taxon>Bivalvia</taxon>
        <taxon>Autobranchia</taxon>
        <taxon>Heteroconchia</taxon>
        <taxon>Euheterodonta</taxon>
        <taxon>Imparidentia</taxon>
        <taxon>Neoheterodontei</taxon>
        <taxon>Myida</taxon>
        <taxon>Dreissenoidea</taxon>
        <taxon>Dreissenidae</taxon>
        <taxon>Dreissena</taxon>
    </lineage>
</organism>
<keyword evidence="3" id="KW-1185">Reference proteome</keyword>
<evidence type="ECO:0000313" key="3">
    <source>
        <dbReference type="Proteomes" id="UP000828390"/>
    </source>
</evidence>
<evidence type="ECO:0000256" key="1">
    <source>
        <dbReference type="SAM" id="MobiDB-lite"/>
    </source>
</evidence>
<feature type="compositionally biased region" description="Acidic residues" evidence="1">
    <location>
        <begin position="233"/>
        <end position="248"/>
    </location>
</feature>
<protein>
    <submittedName>
        <fullName evidence="2">Uncharacterized protein</fullName>
    </submittedName>
</protein>
<accession>A0A9D4I777</accession>
<reference evidence="2" key="2">
    <citation type="submission" date="2020-11" db="EMBL/GenBank/DDBJ databases">
        <authorList>
            <person name="McCartney M.A."/>
            <person name="Auch B."/>
            <person name="Kono T."/>
            <person name="Mallez S."/>
            <person name="Becker A."/>
            <person name="Gohl D.M."/>
            <person name="Silverstein K.A.T."/>
            <person name="Koren S."/>
            <person name="Bechman K.B."/>
            <person name="Herman A."/>
            <person name="Abrahante J.E."/>
            <person name="Garbe J."/>
        </authorList>
    </citation>
    <scope>NUCLEOTIDE SEQUENCE</scope>
    <source>
        <strain evidence="2">Duluth1</strain>
        <tissue evidence="2">Whole animal</tissue>
    </source>
</reference>
<dbReference type="Proteomes" id="UP000828390">
    <property type="component" value="Unassembled WGS sequence"/>
</dbReference>
<proteinExistence type="predicted"/>
<dbReference type="EMBL" id="JAIWYP010000010">
    <property type="protein sequence ID" value="KAH3749768.1"/>
    <property type="molecule type" value="Genomic_DNA"/>
</dbReference>
<gene>
    <name evidence="2" type="ORF">DPMN_184281</name>
</gene>
<evidence type="ECO:0000313" key="2">
    <source>
        <dbReference type="EMBL" id="KAH3749768.1"/>
    </source>
</evidence>
<dbReference type="AlphaFoldDB" id="A0A9D4I777"/>
<reference evidence="2" key="1">
    <citation type="journal article" date="2019" name="bioRxiv">
        <title>The Genome of the Zebra Mussel, Dreissena polymorpha: A Resource for Invasive Species Research.</title>
        <authorList>
            <person name="McCartney M.A."/>
            <person name="Auch B."/>
            <person name="Kono T."/>
            <person name="Mallez S."/>
            <person name="Zhang Y."/>
            <person name="Obille A."/>
            <person name="Becker A."/>
            <person name="Abrahante J.E."/>
            <person name="Garbe J."/>
            <person name="Badalamenti J.P."/>
            <person name="Herman A."/>
            <person name="Mangelson H."/>
            <person name="Liachko I."/>
            <person name="Sullivan S."/>
            <person name="Sone E.D."/>
            <person name="Koren S."/>
            <person name="Silverstein K.A.T."/>
            <person name="Beckman K.B."/>
            <person name="Gohl D.M."/>
        </authorList>
    </citation>
    <scope>NUCLEOTIDE SEQUENCE</scope>
    <source>
        <strain evidence="2">Duluth1</strain>
        <tissue evidence="2">Whole animal</tissue>
    </source>
</reference>
<feature type="region of interest" description="Disordered" evidence="1">
    <location>
        <begin position="216"/>
        <end position="272"/>
    </location>
</feature>
<comment type="caution">
    <text evidence="2">The sequence shown here is derived from an EMBL/GenBank/DDBJ whole genome shotgun (WGS) entry which is preliminary data.</text>
</comment>